<dbReference type="PRINTS" id="PR00861">
    <property type="entry name" value="ALYTICPTASE"/>
</dbReference>
<dbReference type="STRING" id="396014.BF93_16425"/>
<evidence type="ECO:0000313" key="8">
    <source>
        <dbReference type="EMBL" id="EWS81502.1"/>
    </source>
</evidence>
<comment type="similarity">
    <text evidence="1">Belongs to the peptidase S1 family.</text>
</comment>
<evidence type="ECO:0000256" key="3">
    <source>
        <dbReference type="ARBA" id="ARBA00022801"/>
    </source>
</evidence>
<dbReference type="PROSITE" id="PS51257">
    <property type="entry name" value="PROKAR_LIPOPROTEIN"/>
    <property type="match status" value="1"/>
</dbReference>
<dbReference type="PATRIC" id="fig|396014.3.peg.1630"/>
<feature type="domain" description="Peptidase S1" evidence="7">
    <location>
        <begin position="229"/>
        <end position="375"/>
    </location>
</feature>
<gene>
    <name evidence="8" type="ORF">BF93_16425</name>
</gene>
<dbReference type="Pfam" id="PF00089">
    <property type="entry name" value="Trypsin"/>
    <property type="match status" value="1"/>
</dbReference>
<proteinExistence type="inferred from homology"/>
<dbReference type="InterPro" id="IPR033116">
    <property type="entry name" value="TRYPSIN_SER"/>
</dbReference>
<dbReference type="eggNOG" id="COG0265">
    <property type="taxonomic scope" value="Bacteria"/>
</dbReference>
<dbReference type="InterPro" id="IPR001316">
    <property type="entry name" value="Pept_S1A_streptogrisin"/>
</dbReference>
<dbReference type="Gene3D" id="2.40.10.10">
    <property type="entry name" value="Trypsin-like serine proteases"/>
    <property type="match status" value="2"/>
</dbReference>
<dbReference type="GO" id="GO:0006508">
    <property type="term" value="P:proteolysis"/>
    <property type="evidence" value="ECO:0007669"/>
    <property type="project" value="UniProtKB-KW"/>
</dbReference>
<keyword evidence="3" id="KW-0378">Hydrolase</keyword>
<evidence type="ECO:0000313" key="9">
    <source>
        <dbReference type="Proteomes" id="UP000023067"/>
    </source>
</evidence>
<feature type="chain" id="PRO_5004991127" description="Peptidase S1 domain-containing protein" evidence="6">
    <location>
        <begin position="28"/>
        <end position="408"/>
    </location>
</feature>
<organism evidence="8 9">
    <name type="scientific">Brachybacterium phenoliresistens</name>
    <dbReference type="NCBI Taxonomy" id="396014"/>
    <lineage>
        <taxon>Bacteria</taxon>
        <taxon>Bacillati</taxon>
        <taxon>Actinomycetota</taxon>
        <taxon>Actinomycetes</taxon>
        <taxon>Micrococcales</taxon>
        <taxon>Dermabacteraceae</taxon>
        <taxon>Brachybacterium</taxon>
    </lineage>
</organism>
<dbReference type="CDD" id="cd21112">
    <property type="entry name" value="alphaLP-like"/>
    <property type="match status" value="1"/>
</dbReference>
<protein>
    <recommendedName>
        <fullName evidence="7">Peptidase S1 domain-containing protein</fullName>
    </recommendedName>
</protein>
<dbReference type="EMBL" id="JDYK01000007">
    <property type="protein sequence ID" value="EWS81502.1"/>
    <property type="molecule type" value="Genomic_DNA"/>
</dbReference>
<name>Z9JUR6_9MICO</name>
<keyword evidence="9" id="KW-1185">Reference proteome</keyword>
<dbReference type="Proteomes" id="UP000023067">
    <property type="component" value="Unassembled WGS sequence"/>
</dbReference>
<dbReference type="SUPFAM" id="SSF50494">
    <property type="entry name" value="Trypsin-like serine proteases"/>
    <property type="match status" value="1"/>
</dbReference>
<dbReference type="RefSeq" id="WP_038371969.1">
    <property type="nucleotide sequence ID" value="NZ_BAAAOW010000003.1"/>
</dbReference>
<feature type="signal peptide" evidence="6">
    <location>
        <begin position="1"/>
        <end position="27"/>
    </location>
</feature>
<evidence type="ECO:0000256" key="6">
    <source>
        <dbReference type="SAM" id="SignalP"/>
    </source>
</evidence>
<keyword evidence="6" id="KW-0732">Signal</keyword>
<evidence type="ECO:0000256" key="1">
    <source>
        <dbReference type="ARBA" id="ARBA00007664"/>
    </source>
</evidence>
<dbReference type="PROSITE" id="PS00135">
    <property type="entry name" value="TRYPSIN_SER"/>
    <property type="match status" value="1"/>
</dbReference>
<dbReference type="InterPro" id="IPR009003">
    <property type="entry name" value="Peptidase_S1_PA"/>
</dbReference>
<dbReference type="HOGENOM" id="CLU_030648_2_0_11"/>
<sequence length="408" mass="42218">MKFARILPLASLASACLLAASALPALADPSGDGPPADPDPKLIDLELSPLEISLLAEGSGISVHEQIDRLEEQEAQNNLYAELHAQGLDFDGAYFDAENRLVLQAPVGSIEAEIALDIGLEVRAPEHGEDELRQITSELTSSVPVDTGLVTIAPDVRRDAVVLTVSGDASAVEEYAAPFGDAVVVEEGAPMAAHATFTGGDKAVISETGGYCSAGFPARNSSGDEYMIWAGHCLEGRDEIRDESGTLLARNAGTEFVSYDGQDDQDMGLAKIAAGVDMTSEVNDYGYGQELDASRGTWTPPVGTDACKSGATSGITCGEIKGYGYTVAYTDAQGREQARVTGLGASDICTAAGDSGGAYVAGGYAIGMTSGGPAGQDCGFDQGYVEGTSSFFQPVEDALDHYGLVYAG</sequence>
<dbReference type="AlphaFoldDB" id="Z9JUR6"/>
<dbReference type="InterPro" id="IPR001254">
    <property type="entry name" value="Trypsin_dom"/>
</dbReference>
<keyword evidence="5" id="KW-1015">Disulfide bond</keyword>
<dbReference type="OrthoDB" id="8781117at2"/>
<reference evidence="8 9" key="1">
    <citation type="submission" date="2014-02" db="EMBL/GenBank/DDBJ databases">
        <title>Genome sequence of Brachybacterium phenoliresistens strain W13A50.</title>
        <authorList>
            <person name="Wang X."/>
        </authorList>
    </citation>
    <scope>NUCLEOTIDE SEQUENCE [LARGE SCALE GENOMIC DNA]</scope>
    <source>
        <strain evidence="8 9">W13A50</strain>
    </source>
</reference>
<keyword evidence="4" id="KW-0720">Serine protease</keyword>
<evidence type="ECO:0000259" key="7">
    <source>
        <dbReference type="Pfam" id="PF00089"/>
    </source>
</evidence>
<dbReference type="InterPro" id="IPR043504">
    <property type="entry name" value="Peptidase_S1_PA_chymotrypsin"/>
</dbReference>
<accession>Z9JUR6</accession>
<evidence type="ECO:0000256" key="5">
    <source>
        <dbReference type="ARBA" id="ARBA00023157"/>
    </source>
</evidence>
<evidence type="ECO:0000256" key="4">
    <source>
        <dbReference type="ARBA" id="ARBA00022825"/>
    </source>
</evidence>
<evidence type="ECO:0000256" key="2">
    <source>
        <dbReference type="ARBA" id="ARBA00022670"/>
    </source>
</evidence>
<comment type="caution">
    <text evidence="8">The sequence shown here is derived from an EMBL/GenBank/DDBJ whole genome shotgun (WGS) entry which is preliminary data.</text>
</comment>
<keyword evidence="2" id="KW-0645">Protease</keyword>
<dbReference type="GO" id="GO:0004252">
    <property type="term" value="F:serine-type endopeptidase activity"/>
    <property type="evidence" value="ECO:0007669"/>
    <property type="project" value="InterPro"/>
</dbReference>